<comment type="subcellular location">
    <subcellularLocation>
        <location evidence="1">Peroxisome</location>
    </subcellularLocation>
</comment>
<evidence type="ECO:0000256" key="19">
    <source>
        <dbReference type="ARBA" id="ARBA00049386"/>
    </source>
</evidence>
<evidence type="ECO:0000256" key="5">
    <source>
        <dbReference type="ARBA" id="ARBA00022832"/>
    </source>
</evidence>
<comment type="catalytic activity">
    <reaction evidence="17">
        <text>(2E)-hexenoyl-CoA + NADPH + H(+) = hexanoyl-CoA + NADP(+)</text>
        <dbReference type="Rhea" id="RHEA:44956"/>
        <dbReference type="ChEBI" id="CHEBI:15378"/>
        <dbReference type="ChEBI" id="CHEBI:57783"/>
        <dbReference type="ChEBI" id="CHEBI:58349"/>
        <dbReference type="ChEBI" id="CHEBI:62077"/>
        <dbReference type="ChEBI" id="CHEBI:62620"/>
    </reaction>
    <physiologicalReaction direction="left-to-right" evidence="17">
        <dbReference type="Rhea" id="RHEA:44957"/>
    </physiologicalReaction>
</comment>
<comment type="function">
    <text evidence="11">Participates in chain elongation of fatty acids. Catalyzes the reduction of trans-2-enoyl-CoAs of varying chain lengths from 6:1 to 16:1, having maximum activity with 10:1 CoA. Has no 2,4-dienoyl-CoA reductase activity.</text>
</comment>
<evidence type="ECO:0000256" key="17">
    <source>
        <dbReference type="ARBA" id="ARBA00049108"/>
    </source>
</evidence>
<dbReference type="GO" id="GO:0019166">
    <property type="term" value="F:trans-2-enoyl-CoA reductase (NADPH) activity"/>
    <property type="evidence" value="ECO:0007669"/>
    <property type="project" value="UniProtKB-EC"/>
</dbReference>
<dbReference type="SUPFAM" id="SSF51735">
    <property type="entry name" value="NAD(P)-binding Rossmann-fold domains"/>
    <property type="match status" value="1"/>
</dbReference>
<evidence type="ECO:0000256" key="18">
    <source>
        <dbReference type="ARBA" id="ARBA00049251"/>
    </source>
</evidence>
<dbReference type="AlphaFoldDB" id="A0A377M2I9"/>
<keyword evidence="4" id="KW-0597">Phosphoprotein</keyword>
<comment type="pathway">
    <text evidence="2">Lipid metabolism.</text>
</comment>
<keyword evidence="10" id="KW-0275">Fatty acid biosynthesis</keyword>
<dbReference type="GO" id="GO:0019290">
    <property type="term" value="P:siderophore biosynthetic process"/>
    <property type="evidence" value="ECO:0007669"/>
    <property type="project" value="InterPro"/>
</dbReference>
<dbReference type="PRINTS" id="PR01397">
    <property type="entry name" value="DHBDHDRGNASE"/>
</dbReference>
<comment type="catalytic activity">
    <reaction evidence="20">
        <text>(2E)-octenoyl-CoA + NADPH + H(+) = octanoyl-CoA + NADP(+)</text>
        <dbReference type="Rhea" id="RHEA:44952"/>
        <dbReference type="ChEBI" id="CHEBI:15378"/>
        <dbReference type="ChEBI" id="CHEBI:57386"/>
        <dbReference type="ChEBI" id="CHEBI:57783"/>
        <dbReference type="ChEBI" id="CHEBI:58349"/>
        <dbReference type="ChEBI" id="CHEBI:62242"/>
    </reaction>
    <physiologicalReaction direction="left-to-right" evidence="20">
        <dbReference type="Rhea" id="RHEA:44953"/>
    </physiologicalReaction>
</comment>
<dbReference type="PANTHER" id="PTHR24317">
    <property type="entry name" value="PEROXISOMAL TRANS-2-ENOYL-COA REDUCTASE"/>
    <property type="match status" value="1"/>
</dbReference>
<dbReference type="PANTHER" id="PTHR24317:SF7">
    <property type="entry name" value="PEROXISOMAL TRANS-2-ENOYL-COA REDUCTASE"/>
    <property type="match status" value="1"/>
</dbReference>
<keyword evidence="5" id="KW-0276">Fatty acid metabolism</keyword>
<dbReference type="GO" id="GO:0033306">
    <property type="term" value="P:phytol metabolic process"/>
    <property type="evidence" value="ECO:0007669"/>
    <property type="project" value="TreeGrafter"/>
</dbReference>
<dbReference type="Pfam" id="PF13561">
    <property type="entry name" value="adh_short_C2"/>
    <property type="match status" value="1"/>
</dbReference>
<evidence type="ECO:0000256" key="11">
    <source>
        <dbReference type="ARBA" id="ARBA00037124"/>
    </source>
</evidence>
<dbReference type="GO" id="GO:0008667">
    <property type="term" value="F:2,3-dihydro-2,3-dihydroxybenzoate dehydrogenase activity"/>
    <property type="evidence" value="ECO:0007669"/>
    <property type="project" value="InterPro"/>
</dbReference>
<dbReference type="EC" id="1.3.1.38" evidence="13"/>
<dbReference type="EMBL" id="UGJB01000004">
    <property type="protein sequence ID" value="STQ11760.1"/>
    <property type="molecule type" value="Genomic_DNA"/>
</dbReference>
<comment type="catalytic activity">
    <reaction evidence="15">
        <text>(2E)-dodecenoyl-CoA + NADPH + H(+) = dodecanoyl-CoA + NADP(+)</text>
        <dbReference type="Rhea" id="RHEA:44964"/>
        <dbReference type="ChEBI" id="CHEBI:15378"/>
        <dbReference type="ChEBI" id="CHEBI:57330"/>
        <dbReference type="ChEBI" id="CHEBI:57375"/>
        <dbReference type="ChEBI" id="CHEBI:57783"/>
        <dbReference type="ChEBI" id="CHEBI:58349"/>
    </reaction>
    <physiologicalReaction direction="left-to-right" evidence="15">
        <dbReference type="Rhea" id="RHEA:44965"/>
    </physiologicalReaction>
</comment>
<protein>
    <recommendedName>
        <fullName evidence="14">Peroxisomal trans-2-enoyl-CoA reductase</fullName>
        <ecNumber evidence="13">1.3.1.38</ecNumber>
    </recommendedName>
</protein>
<dbReference type="GO" id="GO:0006633">
    <property type="term" value="P:fatty acid biosynthetic process"/>
    <property type="evidence" value="ECO:0007669"/>
    <property type="project" value="UniProtKB-KW"/>
</dbReference>
<evidence type="ECO:0000256" key="16">
    <source>
        <dbReference type="ARBA" id="ARBA00048686"/>
    </source>
</evidence>
<dbReference type="InterPro" id="IPR052388">
    <property type="entry name" value="Peroxisomal_t2-enoyl-CoA_red"/>
</dbReference>
<comment type="catalytic activity">
    <reaction evidence="18">
        <text>a (2E)-enoyl-CoA + NADPH + H(+) = a 2,3-saturated acyl-CoA + NADP(+)</text>
        <dbReference type="Rhea" id="RHEA:33763"/>
        <dbReference type="ChEBI" id="CHEBI:15378"/>
        <dbReference type="ChEBI" id="CHEBI:57783"/>
        <dbReference type="ChEBI" id="CHEBI:58349"/>
        <dbReference type="ChEBI" id="CHEBI:58856"/>
        <dbReference type="ChEBI" id="CHEBI:65111"/>
        <dbReference type="EC" id="1.3.1.38"/>
    </reaction>
    <physiologicalReaction direction="left-to-right" evidence="18">
        <dbReference type="Rhea" id="RHEA:33764"/>
    </physiologicalReaction>
</comment>
<evidence type="ECO:0000256" key="4">
    <source>
        <dbReference type="ARBA" id="ARBA00022553"/>
    </source>
</evidence>
<keyword evidence="8" id="KW-0443">Lipid metabolism</keyword>
<evidence type="ECO:0000256" key="20">
    <source>
        <dbReference type="ARBA" id="ARBA00049559"/>
    </source>
</evidence>
<gene>
    <name evidence="21" type="primary">fabG_7</name>
    <name evidence="21" type="ORF">NCTC10005_04541</name>
</gene>
<dbReference type="Proteomes" id="UP000255106">
    <property type="component" value="Unassembled WGS sequence"/>
</dbReference>
<evidence type="ECO:0000256" key="9">
    <source>
        <dbReference type="ARBA" id="ARBA00023140"/>
    </source>
</evidence>
<comment type="catalytic activity">
    <reaction evidence="16">
        <text>(2E)-tetradecenoyl-CoA + NADPH + H(+) = tetradecanoyl-CoA + NADP(+)</text>
        <dbReference type="Rhea" id="RHEA:44968"/>
        <dbReference type="ChEBI" id="CHEBI:15378"/>
        <dbReference type="ChEBI" id="CHEBI:57385"/>
        <dbReference type="ChEBI" id="CHEBI:57783"/>
        <dbReference type="ChEBI" id="CHEBI:58349"/>
        <dbReference type="ChEBI" id="CHEBI:61405"/>
    </reaction>
    <physiologicalReaction direction="left-to-right" evidence="16">
        <dbReference type="Rhea" id="RHEA:44969"/>
    </physiologicalReaction>
</comment>
<evidence type="ECO:0000256" key="12">
    <source>
        <dbReference type="ARBA" id="ARBA00038622"/>
    </source>
</evidence>
<evidence type="ECO:0000256" key="15">
    <source>
        <dbReference type="ARBA" id="ARBA00047570"/>
    </source>
</evidence>
<comment type="catalytic activity">
    <reaction evidence="19">
        <text>(2E)-decenoyl-CoA + NADPH + H(+) = decanoyl-CoA + NADP(+)</text>
        <dbReference type="Rhea" id="RHEA:44960"/>
        <dbReference type="ChEBI" id="CHEBI:15378"/>
        <dbReference type="ChEBI" id="CHEBI:57783"/>
        <dbReference type="ChEBI" id="CHEBI:58349"/>
        <dbReference type="ChEBI" id="CHEBI:61406"/>
        <dbReference type="ChEBI" id="CHEBI:61430"/>
    </reaction>
    <physiologicalReaction direction="left-to-right" evidence="19">
        <dbReference type="Rhea" id="RHEA:44961"/>
    </physiologicalReaction>
</comment>
<evidence type="ECO:0000256" key="10">
    <source>
        <dbReference type="ARBA" id="ARBA00023160"/>
    </source>
</evidence>
<keyword evidence="6" id="KW-0521">NADP</keyword>
<comment type="subunit">
    <text evidence="12">Interacts with PEX5, probably required to target it into peroxisomes.</text>
</comment>
<keyword evidence="3" id="KW-0444">Lipid biosynthesis</keyword>
<evidence type="ECO:0000256" key="7">
    <source>
        <dbReference type="ARBA" id="ARBA00023002"/>
    </source>
</evidence>
<dbReference type="InterPro" id="IPR036291">
    <property type="entry name" value="NAD(P)-bd_dom_sf"/>
</dbReference>
<sequence length="57" mass="5901">MPEEHRQGLYDALAAQVPLGRLGAPGEVGKVVAFLASDAASFINATELFVDGGMAQI</sequence>
<evidence type="ECO:0000256" key="3">
    <source>
        <dbReference type="ARBA" id="ARBA00022516"/>
    </source>
</evidence>
<reference evidence="21 22" key="1">
    <citation type="submission" date="2018-06" db="EMBL/GenBank/DDBJ databases">
        <authorList>
            <consortium name="Pathogen Informatics"/>
            <person name="Doyle S."/>
        </authorList>
    </citation>
    <scope>NUCLEOTIDE SEQUENCE [LARGE SCALE GENOMIC DNA]</scope>
    <source>
        <strain evidence="21 22">NCTC10005</strain>
    </source>
</reference>
<dbReference type="InterPro" id="IPR002347">
    <property type="entry name" value="SDR_fam"/>
</dbReference>
<keyword evidence="9" id="KW-0576">Peroxisome</keyword>
<dbReference type="Gene3D" id="3.40.50.720">
    <property type="entry name" value="NAD(P)-binding Rossmann-like Domain"/>
    <property type="match status" value="1"/>
</dbReference>
<dbReference type="InterPro" id="IPR003560">
    <property type="entry name" value="DHB_DH"/>
</dbReference>
<organism evidence="21 22">
    <name type="scientific">Enterobacter cloacae</name>
    <dbReference type="NCBI Taxonomy" id="550"/>
    <lineage>
        <taxon>Bacteria</taxon>
        <taxon>Pseudomonadati</taxon>
        <taxon>Pseudomonadota</taxon>
        <taxon>Gammaproteobacteria</taxon>
        <taxon>Enterobacterales</taxon>
        <taxon>Enterobacteriaceae</taxon>
        <taxon>Enterobacter</taxon>
        <taxon>Enterobacter cloacae complex</taxon>
    </lineage>
</organism>
<keyword evidence="7 21" id="KW-0560">Oxidoreductase</keyword>
<accession>A0A377M2I9</accession>
<proteinExistence type="predicted"/>
<evidence type="ECO:0000256" key="2">
    <source>
        <dbReference type="ARBA" id="ARBA00005189"/>
    </source>
</evidence>
<evidence type="ECO:0000313" key="21">
    <source>
        <dbReference type="EMBL" id="STQ11760.1"/>
    </source>
</evidence>
<evidence type="ECO:0000256" key="6">
    <source>
        <dbReference type="ARBA" id="ARBA00022857"/>
    </source>
</evidence>
<evidence type="ECO:0000256" key="14">
    <source>
        <dbReference type="ARBA" id="ARBA00041063"/>
    </source>
</evidence>
<evidence type="ECO:0000256" key="1">
    <source>
        <dbReference type="ARBA" id="ARBA00004275"/>
    </source>
</evidence>
<evidence type="ECO:0000256" key="8">
    <source>
        <dbReference type="ARBA" id="ARBA00023098"/>
    </source>
</evidence>
<evidence type="ECO:0000256" key="13">
    <source>
        <dbReference type="ARBA" id="ARBA00038849"/>
    </source>
</evidence>
<name>A0A377M2I9_ENTCL</name>
<evidence type="ECO:0000313" key="22">
    <source>
        <dbReference type="Proteomes" id="UP000255106"/>
    </source>
</evidence>